<dbReference type="PANTHER" id="PTHR32196:SF69">
    <property type="entry name" value="BRANCHED-CHAIN AMINO ACID TRANSPORT SYSTEM, PERMEASE PROTEIN"/>
    <property type="match status" value="1"/>
</dbReference>
<evidence type="ECO:0000256" key="4">
    <source>
        <dbReference type="ARBA" id="ARBA00022989"/>
    </source>
</evidence>
<evidence type="ECO:0000256" key="6">
    <source>
        <dbReference type="SAM" id="Phobius"/>
    </source>
</evidence>
<evidence type="ECO:0000256" key="2">
    <source>
        <dbReference type="ARBA" id="ARBA00022475"/>
    </source>
</evidence>
<evidence type="ECO:0000256" key="3">
    <source>
        <dbReference type="ARBA" id="ARBA00022692"/>
    </source>
</evidence>
<gene>
    <name evidence="7" type="ORF">Psch_00684</name>
</gene>
<evidence type="ECO:0000256" key="5">
    <source>
        <dbReference type="ARBA" id="ARBA00023136"/>
    </source>
</evidence>
<dbReference type="Pfam" id="PF02653">
    <property type="entry name" value="BPD_transp_2"/>
    <property type="match status" value="1"/>
</dbReference>
<feature type="transmembrane region" description="Helical" evidence="6">
    <location>
        <begin position="208"/>
        <end position="229"/>
    </location>
</feature>
<dbReference type="InterPro" id="IPR001851">
    <property type="entry name" value="ABC_transp_permease"/>
</dbReference>
<keyword evidence="4 6" id="KW-1133">Transmembrane helix</keyword>
<proteinExistence type="predicted"/>
<dbReference type="EMBL" id="QFGA01000001">
    <property type="protein sequence ID" value="TEB07141.1"/>
    <property type="molecule type" value="Genomic_DNA"/>
</dbReference>
<evidence type="ECO:0000256" key="1">
    <source>
        <dbReference type="ARBA" id="ARBA00004651"/>
    </source>
</evidence>
<dbReference type="CDD" id="cd06574">
    <property type="entry name" value="TM_PBP1_branched-chain-AA_like"/>
    <property type="match status" value="1"/>
</dbReference>
<sequence>MSLTVFQGSIELGIIYAIMALGVFISFRTLNIPDLTVDGSFVLGAAISAVMCTNSNPFTGLLLAFVAGCGAGCITALLHTKLKIQPLLAGILTMLALYSVNLKVMHGKANIPLINMATIFSSFEGFLLNDYTKIVISFGILLVILVILFLFLKTKLGFVLRATGDNDQMVRALGVNTDFTILVGLAISNGLVALSGSIIAQYQSFTDISMGTGMVIIGLASVIVGEVIFGTKTLLKRLIAVILGSIIYRLVIAFALELGMPTTDLKLVSAVIVALALSMSTIKDGFEVMKKRLDARS</sequence>
<evidence type="ECO:0000313" key="7">
    <source>
        <dbReference type="EMBL" id="TEB07141.1"/>
    </source>
</evidence>
<feature type="transmembrane region" description="Helical" evidence="6">
    <location>
        <begin position="109"/>
        <end position="128"/>
    </location>
</feature>
<dbReference type="AlphaFoldDB" id="A0A4Y7REE3"/>
<keyword evidence="2" id="KW-1003">Cell membrane</keyword>
<feature type="transmembrane region" description="Helical" evidence="6">
    <location>
        <begin position="134"/>
        <end position="152"/>
    </location>
</feature>
<feature type="transmembrane region" description="Helical" evidence="6">
    <location>
        <begin position="179"/>
        <end position="202"/>
    </location>
</feature>
<feature type="transmembrane region" description="Helical" evidence="6">
    <location>
        <begin position="238"/>
        <end position="259"/>
    </location>
</feature>
<evidence type="ECO:0000313" key="8">
    <source>
        <dbReference type="Proteomes" id="UP000298324"/>
    </source>
</evidence>
<feature type="transmembrane region" description="Helical" evidence="6">
    <location>
        <begin position="12"/>
        <end position="29"/>
    </location>
</feature>
<dbReference type="GO" id="GO:0005886">
    <property type="term" value="C:plasma membrane"/>
    <property type="evidence" value="ECO:0007669"/>
    <property type="project" value="UniProtKB-SubCell"/>
</dbReference>
<keyword evidence="5 6" id="KW-0472">Membrane</keyword>
<accession>A0A4Y7REE3</accession>
<feature type="transmembrane region" description="Helical" evidence="6">
    <location>
        <begin position="265"/>
        <end position="282"/>
    </location>
</feature>
<name>A0A4Y7REE3_9FIRM</name>
<feature type="transmembrane region" description="Helical" evidence="6">
    <location>
        <begin position="60"/>
        <end position="78"/>
    </location>
</feature>
<reference evidence="7 8" key="1">
    <citation type="journal article" date="2018" name="Environ. Microbiol.">
        <title>Novel energy conservation strategies and behaviour of Pelotomaculum schinkii driving syntrophic propionate catabolism.</title>
        <authorList>
            <person name="Hidalgo-Ahumada C.A.P."/>
            <person name="Nobu M.K."/>
            <person name="Narihiro T."/>
            <person name="Tamaki H."/>
            <person name="Liu W.T."/>
            <person name="Kamagata Y."/>
            <person name="Stams A.J.M."/>
            <person name="Imachi H."/>
            <person name="Sousa D.Z."/>
        </authorList>
    </citation>
    <scope>NUCLEOTIDE SEQUENCE [LARGE SCALE GENOMIC DNA]</scope>
    <source>
        <strain evidence="7 8">HH</strain>
    </source>
</reference>
<comment type="caution">
    <text evidence="7">The sequence shown here is derived from an EMBL/GenBank/DDBJ whole genome shotgun (WGS) entry which is preliminary data.</text>
</comment>
<keyword evidence="8" id="KW-1185">Reference proteome</keyword>
<dbReference type="GO" id="GO:0022857">
    <property type="term" value="F:transmembrane transporter activity"/>
    <property type="evidence" value="ECO:0007669"/>
    <property type="project" value="InterPro"/>
</dbReference>
<organism evidence="7 8">
    <name type="scientific">Pelotomaculum schinkii</name>
    <dbReference type="NCBI Taxonomy" id="78350"/>
    <lineage>
        <taxon>Bacteria</taxon>
        <taxon>Bacillati</taxon>
        <taxon>Bacillota</taxon>
        <taxon>Clostridia</taxon>
        <taxon>Eubacteriales</taxon>
        <taxon>Desulfotomaculaceae</taxon>
        <taxon>Pelotomaculum</taxon>
    </lineage>
</organism>
<comment type="subcellular location">
    <subcellularLocation>
        <location evidence="1">Cell membrane</location>
        <topology evidence="1">Multi-pass membrane protein</topology>
    </subcellularLocation>
</comment>
<feature type="transmembrane region" description="Helical" evidence="6">
    <location>
        <begin position="84"/>
        <end position="102"/>
    </location>
</feature>
<keyword evidence="3 6" id="KW-0812">Transmembrane</keyword>
<dbReference type="RefSeq" id="WP_190239119.1">
    <property type="nucleotide sequence ID" value="NZ_QFGA01000001.1"/>
</dbReference>
<protein>
    <submittedName>
        <fullName evidence="7">Beta-methylgalactoside transporter inner membrane component</fullName>
    </submittedName>
</protein>
<dbReference type="PANTHER" id="PTHR32196">
    <property type="entry name" value="ABC TRANSPORTER PERMEASE PROTEIN YPHD-RELATED-RELATED"/>
    <property type="match status" value="1"/>
</dbReference>
<dbReference type="Proteomes" id="UP000298324">
    <property type="component" value="Unassembled WGS sequence"/>
</dbReference>